<dbReference type="InParanoid" id="I4Y578"/>
<sequence>MRLFSYQSPAFFSVPDNYADSTLERGGQCLHWISLNVPDPIAITGAPFLEHFY</sequence>
<accession>I4Y578</accession>
<proteinExistence type="predicted"/>
<dbReference type="KEGG" id="wse:WALSEDRAFT_61634"/>
<dbReference type="EMBL" id="JH668259">
    <property type="protein sequence ID" value="EIM19120.1"/>
    <property type="molecule type" value="Genomic_DNA"/>
</dbReference>
<dbReference type="Proteomes" id="UP000005242">
    <property type="component" value="Unassembled WGS sequence"/>
</dbReference>
<name>I4Y578_WALMC</name>
<dbReference type="GeneID" id="18474649"/>
<evidence type="ECO:0000313" key="1">
    <source>
        <dbReference type="EMBL" id="EIM19120.1"/>
    </source>
</evidence>
<dbReference type="RefSeq" id="XP_006960847.1">
    <property type="nucleotide sequence ID" value="XM_006960785.1"/>
</dbReference>
<keyword evidence="2" id="KW-1185">Reference proteome</keyword>
<gene>
    <name evidence="1" type="ORF">WALSEDRAFT_61634</name>
</gene>
<dbReference type="AlphaFoldDB" id="I4Y578"/>
<organism evidence="1 2">
    <name type="scientific">Wallemia mellicola (strain ATCC MYA-4683 / CBS 633.66)</name>
    <name type="common">Wallemia sebi (CBS 633.66)</name>
    <dbReference type="NCBI Taxonomy" id="671144"/>
    <lineage>
        <taxon>Eukaryota</taxon>
        <taxon>Fungi</taxon>
        <taxon>Dikarya</taxon>
        <taxon>Basidiomycota</taxon>
        <taxon>Wallemiomycotina</taxon>
        <taxon>Wallemiomycetes</taxon>
        <taxon>Wallemiales</taxon>
        <taxon>Wallemiaceae</taxon>
        <taxon>Wallemia</taxon>
    </lineage>
</organism>
<reference evidence="1 2" key="1">
    <citation type="journal article" date="2012" name="Fungal Genet. Biol.">
        <title>The genome of the xerotolerant mold Wallemia sebi reveals adaptations to osmotic stress and suggests cryptic sexual reproduction.</title>
        <authorList>
            <person name="Padamsee M."/>
            <person name="Kumar T.K.A."/>
            <person name="Riley R."/>
            <person name="Binder M."/>
            <person name="Boyd A."/>
            <person name="Calvo A.M."/>
            <person name="Furukawa K."/>
            <person name="Hesse C."/>
            <person name="Hohmann S."/>
            <person name="James T.Y."/>
            <person name="LaButti K."/>
            <person name="Lapidus A."/>
            <person name="Lindquist E."/>
            <person name="Lucas S."/>
            <person name="Miller K."/>
            <person name="Shantappa S."/>
            <person name="Grigoriev I.V."/>
            <person name="Hibbett D.S."/>
            <person name="McLaughlin D.J."/>
            <person name="Spatafora J.W."/>
            <person name="Aime M.C."/>
        </authorList>
    </citation>
    <scope>NUCLEOTIDE SEQUENCE [LARGE SCALE GENOMIC DNA]</scope>
    <source>
        <strain evidence="2">ATCC MYA-4683 / CBS 633.66</strain>
    </source>
</reference>
<dbReference type="HOGENOM" id="CLU_3070465_0_0_1"/>
<evidence type="ECO:0000313" key="2">
    <source>
        <dbReference type="Proteomes" id="UP000005242"/>
    </source>
</evidence>
<protein>
    <submittedName>
        <fullName evidence="1">Uncharacterized protein</fullName>
    </submittedName>
</protein>